<evidence type="ECO:0000313" key="2">
    <source>
        <dbReference type="EMBL" id="KAF5392175.1"/>
    </source>
</evidence>
<reference evidence="2 3" key="1">
    <citation type="journal article" date="2020" name="ISME J.">
        <title>Uncovering the hidden diversity of litter-decomposition mechanisms in mushroom-forming fungi.</title>
        <authorList>
            <person name="Floudas D."/>
            <person name="Bentzer J."/>
            <person name="Ahren D."/>
            <person name="Johansson T."/>
            <person name="Persson P."/>
            <person name="Tunlid A."/>
        </authorList>
    </citation>
    <scope>NUCLEOTIDE SEQUENCE [LARGE SCALE GENOMIC DNA]</scope>
    <source>
        <strain evidence="2 3">CBS 406.79</strain>
    </source>
</reference>
<organism evidence="2 3">
    <name type="scientific">Collybiopsis confluens</name>
    <dbReference type="NCBI Taxonomy" id="2823264"/>
    <lineage>
        <taxon>Eukaryota</taxon>
        <taxon>Fungi</taxon>
        <taxon>Dikarya</taxon>
        <taxon>Basidiomycota</taxon>
        <taxon>Agaricomycotina</taxon>
        <taxon>Agaricomycetes</taxon>
        <taxon>Agaricomycetidae</taxon>
        <taxon>Agaricales</taxon>
        <taxon>Marasmiineae</taxon>
        <taxon>Omphalotaceae</taxon>
        <taxon>Collybiopsis</taxon>
    </lineage>
</organism>
<name>A0A8H5HZU7_9AGAR</name>
<dbReference type="AlphaFoldDB" id="A0A8H5HZU7"/>
<gene>
    <name evidence="2" type="ORF">D9757_001600</name>
</gene>
<feature type="compositionally biased region" description="Low complexity" evidence="1">
    <location>
        <begin position="270"/>
        <end position="286"/>
    </location>
</feature>
<evidence type="ECO:0000313" key="3">
    <source>
        <dbReference type="Proteomes" id="UP000518752"/>
    </source>
</evidence>
<feature type="region of interest" description="Disordered" evidence="1">
    <location>
        <begin position="107"/>
        <end position="286"/>
    </location>
</feature>
<feature type="compositionally biased region" description="Polar residues" evidence="1">
    <location>
        <begin position="188"/>
        <end position="198"/>
    </location>
</feature>
<keyword evidence="3" id="KW-1185">Reference proteome</keyword>
<feature type="compositionally biased region" description="Low complexity" evidence="1">
    <location>
        <begin position="224"/>
        <end position="236"/>
    </location>
</feature>
<comment type="caution">
    <text evidence="2">The sequence shown here is derived from an EMBL/GenBank/DDBJ whole genome shotgun (WGS) entry which is preliminary data.</text>
</comment>
<dbReference type="OrthoDB" id="3003645at2759"/>
<accession>A0A8H5HZU7</accession>
<dbReference type="Proteomes" id="UP000518752">
    <property type="component" value="Unassembled WGS sequence"/>
</dbReference>
<protein>
    <submittedName>
        <fullName evidence="2">Uncharacterized protein</fullName>
    </submittedName>
</protein>
<feature type="compositionally biased region" description="Gly residues" evidence="1">
    <location>
        <begin position="10"/>
        <end position="21"/>
    </location>
</feature>
<sequence>MKGEEEEEGGGAGGGGGGGKTVAGVAGHGSKKDDDDVIPGDSTGVILPAPANIPSRQLKPKPRSKPPPRLPSMPTATLSGLPLHSPSSNIIGTPFTVDSYRFEYPFPDPGVSSRPSSARTPPSLLSSSITLSAPTVALSTSPPFGPDARIYSPTHHKMRIAVGDPPIPPGLVKKRQRWSLGLARRESSFGSGSQTSGEADTGAGPSGSGGGGDGSGGEQHPGTSPSVDVNDSSSSSLGIPPHHRHLRLSPIESLSSSRSGKDSPPPPTKAGGSSAADSEASQTRTA</sequence>
<dbReference type="EMBL" id="JAACJN010000006">
    <property type="protein sequence ID" value="KAF5392175.1"/>
    <property type="molecule type" value="Genomic_DNA"/>
</dbReference>
<feature type="compositionally biased region" description="Low complexity" evidence="1">
    <location>
        <begin position="112"/>
        <end position="135"/>
    </location>
</feature>
<feature type="compositionally biased region" description="Low complexity" evidence="1">
    <location>
        <begin position="248"/>
        <end position="258"/>
    </location>
</feature>
<feature type="region of interest" description="Disordered" evidence="1">
    <location>
        <begin position="1"/>
        <end position="87"/>
    </location>
</feature>
<evidence type="ECO:0000256" key="1">
    <source>
        <dbReference type="SAM" id="MobiDB-lite"/>
    </source>
</evidence>
<feature type="compositionally biased region" description="Gly residues" evidence="1">
    <location>
        <begin position="204"/>
        <end position="219"/>
    </location>
</feature>
<proteinExistence type="predicted"/>